<sequence length="173" mass="18844">CVGAEKEQGSEKRGAEATAALRRRNLNLGSRRGEVRVVLISICDKSTPSRPLLGEEKRSQRACTPLPQHLSLVDCTGGTGCKAHPPATLPALVHDLGTQQQVESQTLYSITRQALFTHTIDKTPQGWVLATGQSFPPDVPMVSPRQQQKDQLPPVQVDFPDRCKCLLSDVPSL</sequence>
<evidence type="ECO:0000313" key="2">
    <source>
        <dbReference type="Proteomes" id="UP001341281"/>
    </source>
</evidence>
<evidence type="ECO:0000313" key="1">
    <source>
        <dbReference type="EMBL" id="WVZ56461.1"/>
    </source>
</evidence>
<organism evidence="1 2">
    <name type="scientific">Paspalum notatum var. saurae</name>
    <dbReference type="NCBI Taxonomy" id="547442"/>
    <lineage>
        <taxon>Eukaryota</taxon>
        <taxon>Viridiplantae</taxon>
        <taxon>Streptophyta</taxon>
        <taxon>Embryophyta</taxon>
        <taxon>Tracheophyta</taxon>
        <taxon>Spermatophyta</taxon>
        <taxon>Magnoliopsida</taxon>
        <taxon>Liliopsida</taxon>
        <taxon>Poales</taxon>
        <taxon>Poaceae</taxon>
        <taxon>PACMAD clade</taxon>
        <taxon>Panicoideae</taxon>
        <taxon>Andropogonodae</taxon>
        <taxon>Paspaleae</taxon>
        <taxon>Paspalinae</taxon>
        <taxon>Paspalum</taxon>
    </lineage>
</organism>
<keyword evidence="2" id="KW-1185">Reference proteome</keyword>
<accession>A0AAQ3SJY4</accession>
<dbReference type="Proteomes" id="UP001341281">
    <property type="component" value="Chromosome 02"/>
</dbReference>
<protein>
    <submittedName>
        <fullName evidence="1">Uncharacterized protein</fullName>
    </submittedName>
</protein>
<reference evidence="1 2" key="1">
    <citation type="submission" date="2024-02" db="EMBL/GenBank/DDBJ databases">
        <title>High-quality chromosome-scale genome assembly of Pensacola bahiagrass (Paspalum notatum Flugge var. saurae).</title>
        <authorList>
            <person name="Vega J.M."/>
            <person name="Podio M."/>
            <person name="Orjuela J."/>
            <person name="Siena L.A."/>
            <person name="Pessino S.C."/>
            <person name="Combes M.C."/>
            <person name="Mariac C."/>
            <person name="Albertini E."/>
            <person name="Pupilli F."/>
            <person name="Ortiz J.P.A."/>
            <person name="Leblanc O."/>
        </authorList>
    </citation>
    <scope>NUCLEOTIDE SEQUENCE [LARGE SCALE GENOMIC DNA]</scope>
    <source>
        <strain evidence="1">R1</strain>
        <tissue evidence="1">Leaf</tissue>
    </source>
</reference>
<proteinExistence type="predicted"/>
<feature type="non-terminal residue" evidence="1">
    <location>
        <position position="1"/>
    </location>
</feature>
<dbReference type="EMBL" id="CP144746">
    <property type="protein sequence ID" value="WVZ56461.1"/>
    <property type="molecule type" value="Genomic_DNA"/>
</dbReference>
<gene>
    <name evidence="1" type="ORF">U9M48_006987</name>
</gene>
<dbReference type="AlphaFoldDB" id="A0AAQ3SJY4"/>
<name>A0AAQ3SJY4_PASNO</name>